<dbReference type="Pfam" id="PF25873">
    <property type="entry name" value="WHD_MalT"/>
    <property type="match status" value="1"/>
</dbReference>
<dbReference type="InterPro" id="IPR027417">
    <property type="entry name" value="P-loop_NTPase"/>
</dbReference>
<dbReference type="InterPro" id="IPR011990">
    <property type="entry name" value="TPR-like_helical_dom_sf"/>
</dbReference>
<dbReference type="CDD" id="cd06170">
    <property type="entry name" value="LuxR_C_like"/>
    <property type="match status" value="1"/>
</dbReference>
<dbReference type="Gene3D" id="1.10.10.10">
    <property type="entry name" value="Winged helix-like DNA-binding domain superfamily/Winged helix DNA-binding domain"/>
    <property type="match status" value="1"/>
</dbReference>
<evidence type="ECO:0000259" key="5">
    <source>
        <dbReference type="PROSITE" id="PS50043"/>
    </source>
</evidence>
<dbReference type="SMART" id="SM00421">
    <property type="entry name" value="HTH_LUXR"/>
    <property type="match status" value="1"/>
</dbReference>
<evidence type="ECO:0000256" key="4">
    <source>
        <dbReference type="SAM" id="Coils"/>
    </source>
</evidence>
<feature type="coiled-coil region" evidence="4">
    <location>
        <begin position="706"/>
        <end position="733"/>
    </location>
</feature>
<dbReference type="SUPFAM" id="SSF46894">
    <property type="entry name" value="C-terminal effector domain of the bipartite response regulators"/>
    <property type="match status" value="1"/>
</dbReference>
<dbReference type="Pfam" id="PF00931">
    <property type="entry name" value="NB-ARC"/>
    <property type="match status" value="1"/>
</dbReference>
<dbReference type="InterPro" id="IPR000792">
    <property type="entry name" value="Tscrpt_reg_LuxR_C"/>
</dbReference>
<evidence type="ECO:0000313" key="6">
    <source>
        <dbReference type="EMBL" id="MEI4800769.1"/>
    </source>
</evidence>
<dbReference type="PRINTS" id="PR00038">
    <property type="entry name" value="HTHLUXR"/>
</dbReference>
<dbReference type="RefSeq" id="WP_336471624.1">
    <property type="nucleotide sequence ID" value="NZ_JBAWSX010000002.1"/>
</dbReference>
<evidence type="ECO:0000256" key="2">
    <source>
        <dbReference type="ARBA" id="ARBA00023125"/>
    </source>
</evidence>
<comment type="caution">
    <text evidence="6">The sequence shown here is derived from an EMBL/GenBank/DDBJ whole genome shotgun (WGS) entry which is preliminary data.</text>
</comment>
<evidence type="ECO:0000256" key="1">
    <source>
        <dbReference type="ARBA" id="ARBA00023015"/>
    </source>
</evidence>
<dbReference type="Proteomes" id="UP001372526">
    <property type="component" value="Unassembled WGS sequence"/>
</dbReference>
<dbReference type="PANTHER" id="PTHR44688">
    <property type="entry name" value="DNA-BINDING TRANSCRIPTIONAL ACTIVATOR DEVR_DOSR"/>
    <property type="match status" value="1"/>
</dbReference>
<accession>A0ABU8FDM3</accession>
<keyword evidence="4" id="KW-0175">Coiled coil</keyword>
<dbReference type="InterPro" id="IPR059106">
    <property type="entry name" value="WHD_MalT"/>
</dbReference>
<dbReference type="PROSITE" id="PS00622">
    <property type="entry name" value="HTH_LUXR_1"/>
    <property type="match status" value="1"/>
</dbReference>
<gene>
    <name evidence="6" type="ORF">WAZ07_05395</name>
</gene>
<keyword evidence="3" id="KW-0804">Transcription</keyword>
<organism evidence="6 7">
    <name type="scientific">Bacillus bruguierae</name>
    <dbReference type="NCBI Taxonomy" id="3127667"/>
    <lineage>
        <taxon>Bacteria</taxon>
        <taxon>Bacillati</taxon>
        <taxon>Bacillota</taxon>
        <taxon>Bacilli</taxon>
        <taxon>Bacillales</taxon>
        <taxon>Bacillaceae</taxon>
        <taxon>Bacillus</taxon>
    </lineage>
</organism>
<evidence type="ECO:0000313" key="7">
    <source>
        <dbReference type="Proteomes" id="UP001372526"/>
    </source>
</evidence>
<dbReference type="PANTHER" id="PTHR44688:SF16">
    <property type="entry name" value="DNA-BINDING TRANSCRIPTIONAL ACTIVATOR DEVR_DOSR"/>
    <property type="match status" value="1"/>
</dbReference>
<dbReference type="Gene3D" id="1.25.40.10">
    <property type="entry name" value="Tetratricopeptide repeat domain"/>
    <property type="match status" value="1"/>
</dbReference>
<dbReference type="SUPFAM" id="SSF48452">
    <property type="entry name" value="TPR-like"/>
    <property type="match status" value="1"/>
</dbReference>
<dbReference type="SUPFAM" id="SSF52540">
    <property type="entry name" value="P-loop containing nucleoside triphosphate hydrolases"/>
    <property type="match status" value="1"/>
</dbReference>
<dbReference type="Gene3D" id="3.40.50.300">
    <property type="entry name" value="P-loop containing nucleotide triphosphate hydrolases"/>
    <property type="match status" value="1"/>
</dbReference>
<keyword evidence="2" id="KW-0238">DNA-binding</keyword>
<dbReference type="PROSITE" id="PS50043">
    <property type="entry name" value="HTH_LUXR_2"/>
    <property type="match status" value="1"/>
</dbReference>
<protein>
    <submittedName>
        <fullName evidence="6">LuxR C-terminal-related transcriptional regulator</fullName>
    </submittedName>
</protein>
<name>A0ABU8FDM3_9BACI</name>
<keyword evidence="7" id="KW-1185">Reference proteome</keyword>
<dbReference type="InterPro" id="IPR016032">
    <property type="entry name" value="Sig_transdc_resp-reg_C-effctor"/>
</dbReference>
<dbReference type="InterPro" id="IPR002182">
    <property type="entry name" value="NB-ARC"/>
</dbReference>
<sequence length="854" mass="100729">MKREVQIISTKLMTPTPRKNYVRREKLLKKLETLCDYKLVVVKGSAGSGKTTICSSFVKENPEFSITWITLDKENNNVFSFWYYMLESMRVYIEEIEDIISVFQMIMHKDDMKRIIVSLINLLSKKDDITIIIDDFHYITDVDVNKTMEYFLKHSSENVRIVLLTREEPKFYVGDFLISGRLLEIGEEELKLSADEGFQFIRHTLQMDIKHEIVHGMNMLAEGWIGGLQLIALARSYHKYDCMQHVKVLNKYMIAYLSKEILEALEEEEKDFLVKTSILSYFNEEICNELLGKQDTKEMIIRLFQKHLFIINLDEDRGIYRYHAIFQQFLQHSFERLEVETQKKLRLRAAEVYEQCGDFEECIKQLLEMQCYEAALRKIEIHGQNPQGWSYLRHIPLTCIVQNKEMAFQLIFYHYCNMEFEQCTEILNTVYEGESGHHPWEVFVFCKALIEEENLQLDVLFIDEIEDMDISDVTKAIIYVELSFFLWFQERIKDALYVLDKASMLEKRMKNPYVKMGILSSLCQIKEDLGDLKECERLYNQLFQVVEQHPFLSALKVTCHIGITGIYLKRLQLDEAEKSLQHVQNDEAALGKPYLYNLMELQFLKGDKQQAKETIQKLQTFDTYQNEAFLSSLLKYAIHVDEEYVQQLDQFVPIYQQKNEKKKLRTEDKLLYAQILLRKGHIQESLQLLDDIAEFTRKYKMKILLIEALLLKVTILGNELQKYKRELLNLLREAIHYSYENHILLPYKRLDKQTQVLLMLLKEERLQDLNEGEREFLYVLLQLGNHDKENVLLSNRELEVLKVLATGASNKKIGEQLCISLSTVKTHIINIYSKLHVSNRVEAIKKATEEGIIQ</sequence>
<proteinExistence type="predicted"/>
<evidence type="ECO:0000256" key="3">
    <source>
        <dbReference type="ARBA" id="ARBA00023163"/>
    </source>
</evidence>
<feature type="domain" description="HTH luxR-type" evidence="5">
    <location>
        <begin position="786"/>
        <end position="851"/>
    </location>
</feature>
<dbReference type="Pfam" id="PF00196">
    <property type="entry name" value="GerE"/>
    <property type="match status" value="1"/>
</dbReference>
<keyword evidence="1" id="KW-0805">Transcription regulation</keyword>
<reference evidence="6 7" key="1">
    <citation type="submission" date="2024-01" db="EMBL/GenBank/DDBJ databases">
        <title>Seven novel Bacillus-like species.</title>
        <authorList>
            <person name="Liu G."/>
        </authorList>
    </citation>
    <scope>NUCLEOTIDE SEQUENCE [LARGE SCALE GENOMIC DNA]</scope>
    <source>
        <strain evidence="6 7">FJAT-51639</strain>
    </source>
</reference>
<dbReference type="EMBL" id="JBAWSX010000002">
    <property type="protein sequence ID" value="MEI4800769.1"/>
    <property type="molecule type" value="Genomic_DNA"/>
</dbReference>
<dbReference type="InterPro" id="IPR036388">
    <property type="entry name" value="WH-like_DNA-bd_sf"/>
</dbReference>